<dbReference type="PANTHER" id="PTHR10472">
    <property type="entry name" value="D-TYROSYL-TRNA TYR DEACYLASE"/>
    <property type="match status" value="1"/>
</dbReference>
<dbReference type="Proteomes" id="UP000534783">
    <property type="component" value="Unassembled WGS sequence"/>
</dbReference>
<dbReference type="GO" id="GO:0106026">
    <property type="term" value="F:Gly-tRNA(Ala) deacylase activity"/>
    <property type="evidence" value="ECO:0007669"/>
    <property type="project" value="UniProtKB-UniRule"/>
</dbReference>
<evidence type="ECO:0000313" key="4">
    <source>
        <dbReference type="Proteomes" id="UP000534783"/>
    </source>
</evidence>
<dbReference type="InterPro" id="IPR003732">
    <property type="entry name" value="Daa-tRNA_deacyls_DTD"/>
</dbReference>
<accession>A0A7X6DNS5</accession>
<evidence type="ECO:0000256" key="2">
    <source>
        <dbReference type="HAMAP-Rule" id="MF_00518"/>
    </source>
</evidence>
<comment type="caution">
    <text evidence="3">The sequence shown here is derived from an EMBL/GenBank/DDBJ whole genome shotgun (WGS) entry which is preliminary data.</text>
</comment>
<dbReference type="GO" id="GO:0000049">
    <property type="term" value="F:tRNA binding"/>
    <property type="evidence" value="ECO:0007669"/>
    <property type="project" value="UniProtKB-UniRule"/>
</dbReference>
<dbReference type="GO" id="GO:0019478">
    <property type="term" value="P:D-amino acid catabolic process"/>
    <property type="evidence" value="ECO:0007669"/>
    <property type="project" value="UniProtKB-UniRule"/>
</dbReference>
<comment type="similarity">
    <text evidence="1 2">Belongs to the DTD family.</text>
</comment>
<comment type="subunit">
    <text evidence="2">Homodimer.</text>
</comment>
<keyword evidence="2" id="KW-0820">tRNA-binding</keyword>
<comment type="subcellular location">
    <subcellularLocation>
        <location evidence="2">Cytoplasm</location>
    </subcellularLocation>
</comment>
<dbReference type="RefSeq" id="WP_168058843.1">
    <property type="nucleotide sequence ID" value="NZ_VTOW01000001.1"/>
</dbReference>
<comment type="catalytic activity">
    <reaction evidence="2">
        <text>a D-aminoacyl-tRNA + H2O = a tRNA + a D-alpha-amino acid + H(+)</text>
        <dbReference type="Rhea" id="RHEA:13953"/>
        <dbReference type="Rhea" id="RHEA-COMP:10123"/>
        <dbReference type="Rhea" id="RHEA-COMP:10124"/>
        <dbReference type="ChEBI" id="CHEBI:15377"/>
        <dbReference type="ChEBI" id="CHEBI:15378"/>
        <dbReference type="ChEBI" id="CHEBI:59871"/>
        <dbReference type="ChEBI" id="CHEBI:78442"/>
        <dbReference type="ChEBI" id="CHEBI:79333"/>
        <dbReference type="EC" id="3.1.1.96"/>
    </reaction>
</comment>
<dbReference type="CDD" id="cd00563">
    <property type="entry name" value="Dtyr_deacylase"/>
    <property type="match status" value="1"/>
</dbReference>
<dbReference type="GO" id="GO:0005737">
    <property type="term" value="C:cytoplasm"/>
    <property type="evidence" value="ECO:0007669"/>
    <property type="project" value="UniProtKB-SubCell"/>
</dbReference>
<comment type="catalytic activity">
    <reaction evidence="2">
        <text>glycyl-tRNA(Ala) + H2O = tRNA(Ala) + glycine + H(+)</text>
        <dbReference type="Rhea" id="RHEA:53744"/>
        <dbReference type="Rhea" id="RHEA-COMP:9657"/>
        <dbReference type="Rhea" id="RHEA-COMP:13640"/>
        <dbReference type="ChEBI" id="CHEBI:15377"/>
        <dbReference type="ChEBI" id="CHEBI:15378"/>
        <dbReference type="ChEBI" id="CHEBI:57305"/>
        <dbReference type="ChEBI" id="CHEBI:78442"/>
        <dbReference type="ChEBI" id="CHEBI:78522"/>
    </reaction>
</comment>
<dbReference type="EC" id="3.1.1.-" evidence="2"/>
<dbReference type="FunFam" id="3.50.80.10:FF:000001">
    <property type="entry name" value="D-aminoacyl-tRNA deacylase"/>
    <property type="match status" value="1"/>
</dbReference>
<evidence type="ECO:0000256" key="1">
    <source>
        <dbReference type="ARBA" id="ARBA00009673"/>
    </source>
</evidence>
<dbReference type="Pfam" id="PF02580">
    <property type="entry name" value="Tyr_Deacylase"/>
    <property type="match status" value="1"/>
</dbReference>
<gene>
    <name evidence="2" type="primary">dtd</name>
    <name evidence="3" type="ORF">MNODULE_07625</name>
</gene>
<name>A0A7X6DNS5_9BACT</name>
<sequence length="145" mass="15676">MRILIQRVIEAQVAVDQEVIGRIGPGLVVLLGVAKEDTAAQAVRLAERLLAYRIFEDEEGRMNRSIQEIKGAFLVVSQFTLVADVAKGTRPGFSTAAPPDLAEALYRTFVDRLAASGLTVETGRFGAHMVVSLHNDGPVTFLLEG</sequence>
<keyword evidence="2" id="KW-0963">Cytoplasm</keyword>
<keyword evidence="2 3" id="KW-0378">Hydrolase</keyword>
<dbReference type="PANTHER" id="PTHR10472:SF5">
    <property type="entry name" value="D-AMINOACYL-TRNA DEACYLASE 1"/>
    <property type="match status" value="1"/>
</dbReference>
<evidence type="ECO:0000313" key="3">
    <source>
        <dbReference type="EMBL" id="NKE70602.1"/>
    </source>
</evidence>
<dbReference type="EC" id="3.1.1.96" evidence="2"/>
<keyword evidence="4" id="KW-1185">Reference proteome</keyword>
<dbReference type="SUPFAM" id="SSF69500">
    <property type="entry name" value="DTD-like"/>
    <property type="match status" value="1"/>
</dbReference>
<dbReference type="InterPro" id="IPR023509">
    <property type="entry name" value="DTD-like_sf"/>
</dbReference>
<protein>
    <recommendedName>
        <fullName evidence="2">D-aminoacyl-tRNA deacylase</fullName>
        <shortName evidence="2">DTD</shortName>
        <ecNumber evidence="2">3.1.1.96</ecNumber>
    </recommendedName>
    <alternativeName>
        <fullName evidence="2">Gly-tRNA(Ala) deacylase</fullName>
        <ecNumber evidence="2">3.1.1.-</ecNumber>
    </alternativeName>
</protein>
<organism evidence="3 4">
    <name type="scientific">Candidatus Manganitrophus noduliformans</name>
    <dbReference type="NCBI Taxonomy" id="2606439"/>
    <lineage>
        <taxon>Bacteria</taxon>
        <taxon>Pseudomonadati</taxon>
        <taxon>Nitrospirota</taxon>
        <taxon>Nitrospiria</taxon>
        <taxon>Candidatus Troglogloeales</taxon>
        <taxon>Candidatus Manganitrophaceae</taxon>
        <taxon>Candidatus Manganitrophus</taxon>
    </lineage>
</organism>
<dbReference type="HAMAP" id="MF_00518">
    <property type="entry name" value="Deacylase_Dtd"/>
    <property type="match status" value="1"/>
</dbReference>
<feature type="short sequence motif" description="Gly-cisPro motif, important for rejection of L-amino acids" evidence="2">
    <location>
        <begin position="137"/>
        <end position="138"/>
    </location>
</feature>
<keyword evidence="2" id="KW-0694">RNA-binding</keyword>
<dbReference type="Gene3D" id="3.50.80.10">
    <property type="entry name" value="D-tyrosyl-tRNA(Tyr) deacylase"/>
    <property type="match status" value="1"/>
</dbReference>
<dbReference type="EMBL" id="VTOW01000001">
    <property type="protein sequence ID" value="NKE70602.1"/>
    <property type="molecule type" value="Genomic_DNA"/>
</dbReference>
<comment type="domain">
    <text evidence="2">A Gly-cisPro motif from one monomer fits into the active site of the other monomer to allow specific chiral rejection of L-amino acids.</text>
</comment>
<dbReference type="GO" id="GO:0043908">
    <property type="term" value="F:Ser(Gly)-tRNA(Ala) hydrolase activity"/>
    <property type="evidence" value="ECO:0007669"/>
    <property type="project" value="UniProtKB-UniRule"/>
</dbReference>
<comment type="function">
    <text evidence="2">An aminoacyl-tRNA editing enzyme that deacylates mischarged D-aminoacyl-tRNAs. Also deacylates mischarged glycyl-tRNA(Ala), protecting cells against glycine mischarging by AlaRS. Acts via tRNA-based rather than protein-based catalysis; rejects L-amino acids rather than detecting D-amino acids in the active site. By recycling D-aminoacyl-tRNA to D-amino acids and free tRNA molecules, this enzyme counteracts the toxicity associated with the formation of D-aminoacyl-tRNA entities in vivo and helps enforce protein L-homochirality.</text>
</comment>
<dbReference type="GO" id="GO:0051500">
    <property type="term" value="F:D-tyrosyl-tRNA(Tyr) deacylase activity"/>
    <property type="evidence" value="ECO:0007669"/>
    <property type="project" value="TreeGrafter"/>
</dbReference>
<dbReference type="AlphaFoldDB" id="A0A7X6DNS5"/>
<proteinExistence type="inferred from homology"/>
<dbReference type="NCBIfam" id="TIGR00256">
    <property type="entry name" value="D-aminoacyl-tRNA deacylase"/>
    <property type="match status" value="1"/>
</dbReference>
<reference evidence="3 4" key="1">
    <citation type="journal article" date="2020" name="Nature">
        <title>Bacterial chemolithoautotrophy via manganese oxidation.</title>
        <authorList>
            <person name="Yu H."/>
            <person name="Leadbetter J.R."/>
        </authorList>
    </citation>
    <scope>NUCLEOTIDE SEQUENCE [LARGE SCALE GENOMIC DNA]</scope>
    <source>
        <strain evidence="3 4">Mn-1</strain>
    </source>
</reference>